<evidence type="ECO:0000313" key="2">
    <source>
        <dbReference type="Proteomes" id="UP000076532"/>
    </source>
</evidence>
<keyword evidence="2" id="KW-1185">Reference proteome</keyword>
<sequence length="143" mass="15766">MSGGTHVAQGRRSAAIEAAEAIYAGRRANAWGEEHVSVDVARTRRWPAIETTESIYAGRRAKAWREERESADVAQGRRSAAIEAPGTLYAGRRAKAWGEERLSVDEVASLPLRNMQDLGPLFVLCYRVVRDVYREVLVTGPVG</sequence>
<accession>A0A167W5C3</accession>
<dbReference type="Proteomes" id="UP000076532">
    <property type="component" value="Unassembled WGS sequence"/>
</dbReference>
<organism evidence="1 2">
    <name type="scientific">Athelia psychrophila</name>
    <dbReference type="NCBI Taxonomy" id="1759441"/>
    <lineage>
        <taxon>Eukaryota</taxon>
        <taxon>Fungi</taxon>
        <taxon>Dikarya</taxon>
        <taxon>Basidiomycota</taxon>
        <taxon>Agaricomycotina</taxon>
        <taxon>Agaricomycetes</taxon>
        <taxon>Agaricomycetidae</taxon>
        <taxon>Atheliales</taxon>
        <taxon>Atheliaceae</taxon>
        <taxon>Athelia</taxon>
    </lineage>
</organism>
<proteinExistence type="predicted"/>
<gene>
    <name evidence="1" type="ORF">FIBSPDRAFT_903329</name>
</gene>
<name>A0A167W5C3_9AGAM</name>
<protein>
    <submittedName>
        <fullName evidence="1">Uncharacterized protein</fullName>
    </submittedName>
</protein>
<dbReference type="EMBL" id="KV417823">
    <property type="protein sequence ID" value="KZP05712.1"/>
    <property type="molecule type" value="Genomic_DNA"/>
</dbReference>
<evidence type="ECO:0000313" key="1">
    <source>
        <dbReference type="EMBL" id="KZP05712.1"/>
    </source>
</evidence>
<reference evidence="1 2" key="1">
    <citation type="journal article" date="2016" name="Mol. Biol. Evol.">
        <title>Comparative Genomics of Early-Diverging Mushroom-Forming Fungi Provides Insights into the Origins of Lignocellulose Decay Capabilities.</title>
        <authorList>
            <person name="Nagy L.G."/>
            <person name="Riley R."/>
            <person name="Tritt A."/>
            <person name="Adam C."/>
            <person name="Daum C."/>
            <person name="Floudas D."/>
            <person name="Sun H."/>
            <person name="Yadav J.S."/>
            <person name="Pangilinan J."/>
            <person name="Larsson K.H."/>
            <person name="Matsuura K."/>
            <person name="Barry K."/>
            <person name="Labutti K."/>
            <person name="Kuo R."/>
            <person name="Ohm R.A."/>
            <person name="Bhattacharya S.S."/>
            <person name="Shirouzu T."/>
            <person name="Yoshinaga Y."/>
            <person name="Martin F.M."/>
            <person name="Grigoriev I.V."/>
            <person name="Hibbett D.S."/>
        </authorList>
    </citation>
    <scope>NUCLEOTIDE SEQUENCE [LARGE SCALE GENOMIC DNA]</scope>
    <source>
        <strain evidence="1 2">CBS 109695</strain>
    </source>
</reference>
<dbReference type="AlphaFoldDB" id="A0A167W5C3"/>